<dbReference type="EMBL" id="UHED01000001">
    <property type="protein sequence ID" value="SUM81952.1"/>
    <property type="molecule type" value="Genomic_DNA"/>
</dbReference>
<reference evidence="1 2" key="1">
    <citation type="submission" date="2018-06" db="EMBL/GenBank/DDBJ databases">
        <authorList>
            <consortium name="Pathogen Informatics"/>
            <person name="Doyle S."/>
        </authorList>
    </citation>
    <scope>NUCLEOTIDE SEQUENCE [LARGE SCALE GENOMIC DNA]</scope>
    <source>
        <strain evidence="1 2">NCTC7688</strain>
    </source>
</reference>
<evidence type="ECO:0000313" key="1">
    <source>
        <dbReference type="EMBL" id="SUM81952.1"/>
    </source>
</evidence>
<proteinExistence type="predicted"/>
<gene>
    <name evidence="1" type="ORF">NCTC7688_00448</name>
</gene>
<dbReference type="Proteomes" id="UP000254707">
    <property type="component" value="Unassembled WGS sequence"/>
</dbReference>
<name>A0A380HJY9_STASA</name>
<protein>
    <submittedName>
        <fullName evidence="1">Exported protein</fullName>
    </submittedName>
</protein>
<dbReference type="RefSeq" id="WP_041079384.1">
    <property type="nucleotide sequence ID" value="NZ_CAXOKG010000002.1"/>
</dbReference>
<sequence length="68" mass="7693">MKFLIKGAIAVVIILGVVKTFEDHDVTAEATNYYNQVKNGEILQSIENLNFDGIKNLDFEKLIPSDFF</sequence>
<organism evidence="1 2">
    <name type="scientific">Staphylococcus saprophyticus</name>
    <dbReference type="NCBI Taxonomy" id="29385"/>
    <lineage>
        <taxon>Bacteria</taxon>
        <taxon>Bacillati</taxon>
        <taxon>Bacillota</taxon>
        <taxon>Bacilli</taxon>
        <taxon>Bacillales</taxon>
        <taxon>Staphylococcaceae</taxon>
        <taxon>Staphylococcus</taxon>
    </lineage>
</organism>
<evidence type="ECO:0000313" key="2">
    <source>
        <dbReference type="Proteomes" id="UP000254707"/>
    </source>
</evidence>
<dbReference type="AlphaFoldDB" id="A0A380HJY9"/>
<accession>A0A380HJY9</accession>